<accession>A0A1L4D413</accession>
<keyword evidence="3" id="KW-1015">Disulfide bond</keyword>
<feature type="transmembrane region" description="Helical" evidence="4">
    <location>
        <begin position="252"/>
        <end position="278"/>
    </location>
</feature>
<dbReference type="GO" id="GO:0046872">
    <property type="term" value="F:metal ion binding"/>
    <property type="evidence" value="ECO:0007669"/>
    <property type="project" value="UniProtKB-KW"/>
</dbReference>
<keyword evidence="4" id="KW-1133">Transmembrane helix</keyword>
<dbReference type="KEGG" id="saqi:AXG55_14055"/>
<sequence>MKSLFFFIIIALGSTFLINVVHAFDERMAMPAQKRALSTAMPLNEVPQVMQGVSIKEKLGDTLDLNLTFTDQDGKVTKISDMLANGKPVILTLNYYRCTTLCSIQLINFAKSLHEMNWPIGKDFRAVTVSFDPTDTPDIAKQRQQEYIKLTNQEQGDWKFYIGNEENIKKLTDQIGFYYRYDPASKEFAHAAAIFFITPDAKISSYLYGISYKSRDVKFALMDASKNKIGSAADQVLLTCFHYNSTTGKYDAFAMGMLRIAASITVLLLILILGYFFWREKRKKVN</sequence>
<evidence type="ECO:0000256" key="3">
    <source>
        <dbReference type="PIRSR" id="PIRSR603782-2"/>
    </source>
</evidence>
<dbReference type="InterPro" id="IPR036249">
    <property type="entry name" value="Thioredoxin-like_sf"/>
</dbReference>
<keyword evidence="4" id="KW-0812">Transmembrane</keyword>
<dbReference type="EMBL" id="CP017834">
    <property type="protein sequence ID" value="APJ04954.1"/>
    <property type="molecule type" value="Genomic_DNA"/>
</dbReference>
<organism evidence="5 6">
    <name type="scientific">Silvanigrella aquatica</name>
    <dbReference type="NCBI Taxonomy" id="1915309"/>
    <lineage>
        <taxon>Bacteria</taxon>
        <taxon>Pseudomonadati</taxon>
        <taxon>Bdellovibrionota</taxon>
        <taxon>Oligoflexia</taxon>
        <taxon>Silvanigrellales</taxon>
        <taxon>Silvanigrellaceae</taxon>
        <taxon>Silvanigrella</taxon>
    </lineage>
</organism>
<proteinExistence type="inferred from homology"/>
<dbReference type="CDD" id="cd02968">
    <property type="entry name" value="SCO"/>
    <property type="match status" value="1"/>
</dbReference>
<dbReference type="STRING" id="1915309.AXG55_14055"/>
<dbReference type="Gene3D" id="3.40.30.10">
    <property type="entry name" value="Glutaredoxin"/>
    <property type="match status" value="1"/>
</dbReference>
<dbReference type="PANTHER" id="PTHR12151:SF8">
    <property type="entry name" value="THIOREDOXIN DOMAIN-CONTAINING PROTEIN"/>
    <property type="match status" value="1"/>
</dbReference>
<dbReference type="PANTHER" id="PTHR12151">
    <property type="entry name" value="ELECTRON TRANSPORT PROTIN SCO1/SENC FAMILY MEMBER"/>
    <property type="match status" value="1"/>
</dbReference>
<feature type="binding site" evidence="2">
    <location>
        <position position="190"/>
    </location>
    <ligand>
        <name>Cu cation</name>
        <dbReference type="ChEBI" id="CHEBI:23378"/>
    </ligand>
</feature>
<dbReference type="Proteomes" id="UP000184731">
    <property type="component" value="Chromosome"/>
</dbReference>
<feature type="binding site" evidence="2">
    <location>
        <position position="102"/>
    </location>
    <ligand>
        <name>Cu cation</name>
        <dbReference type="ChEBI" id="CHEBI:23378"/>
    </ligand>
</feature>
<dbReference type="OrthoDB" id="5290199at2"/>
<gene>
    <name evidence="5" type="ORF">AXG55_14055</name>
</gene>
<feature type="binding site" evidence="2">
    <location>
        <position position="98"/>
    </location>
    <ligand>
        <name>Cu cation</name>
        <dbReference type="ChEBI" id="CHEBI:23378"/>
    </ligand>
</feature>
<protein>
    <recommendedName>
        <fullName evidence="7">Thioredoxin domain-containing protein</fullName>
    </recommendedName>
</protein>
<keyword evidence="6" id="KW-1185">Reference proteome</keyword>
<keyword evidence="4" id="KW-0472">Membrane</keyword>
<comment type="similarity">
    <text evidence="1">Belongs to the SCO1/2 family.</text>
</comment>
<evidence type="ECO:0000256" key="1">
    <source>
        <dbReference type="ARBA" id="ARBA00010996"/>
    </source>
</evidence>
<keyword evidence="2" id="KW-0479">Metal-binding</keyword>
<evidence type="ECO:0008006" key="7">
    <source>
        <dbReference type="Google" id="ProtNLM"/>
    </source>
</evidence>
<feature type="disulfide bond" description="Redox-active" evidence="3">
    <location>
        <begin position="98"/>
        <end position="102"/>
    </location>
</feature>
<dbReference type="AlphaFoldDB" id="A0A1L4D413"/>
<dbReference type="RefSeq" id="WP_148698715.1">
    <property type="nucleotide sequence ID" value="NZ_CP017834.1"/>
</dbReference>
<dbReference type="Pfam" id="PF02630">
    <property type="entry name" value="SCO1-SenC"/>
    <property type="match status" value="1"/>
</dbReference>
<keyword evidence="2" id="KW-0186">Copper</keyword>
<evidence type="ECO:0000256" key="2">
    <source>
        <dbReference type="PIRSR" id="PIRSR603782-1"/>
    </source>
</evidence>
<name>A0A1L4D413_9BACT</name>
<dbReference type="SUPFAM" id="SSF52833">
    <property type="entry name" value="Thioredoxin-like"/>
    <property type="match status" value="1"/>
</dbReference>
<evidence type="ECO:0000313" key="5">
    <source>
        <dbReference type="EMBL" id="APJ04954.1"/>
    </source>
</evidence>
<evidence type="ECO:0000256" key="4">
    <source>
        <dbReference type="SAM" id="Phobius"/>
    </source>
</evidence>
<reference evidence="5 6" key="1">
    <citation type="submission" date="2016-10" db="EMBL/GenBank/DDBJ databases">
        <title>Silvanigrella aquatica sp. nov., isolated from a freshwater lake located in the Black Forest, Germany, description of Silvanigrellaceae fam. nov., Silvanigrellales ord. nov., reclassification of the order Bdellovibrionales in the class Oligoflexia, reclassification of the families Bacteriovoracaceae and Halobacteriovoraceae in the new order Bacteriovoracales ord. nov., and reclassification of the family Pseudobacteriovoracaceae in the order Oligoflexiales.</title>
        <authorList>
            <person name="Hahn M.W."/>
            <person name="Schmidt J."/>
            <person name="Koll U."/>
            <person name="Rohde M."/>
            <person name="Verbag S."/>
            <person name="Pitt A."/>
            <person name="Nakai R."/>
            <person name="Naganuma T."/>
            <person name="Lang E."/>
        </authorList>
    </citation>
    <scope>NUCLEOTIDE SEQUENCE [LARGE SCALE GENOMIC DNA]</scope>
    <source>
        <strain evidence="5 6">MWH-Nonnen-W8red</strain>
    </source>
</reference>
<dbReference type="InterPro" id="IPR003782">
    <property type="entry name" value="SCO1/SenC"/>
</dbReference>
<evidence type="ECO:0000313" key="6">
    <source>
        <dbReference type="Proteomes" id="UP000184731"/>
    </source>
</evidence>